<evidence type="ECO:0000313" key="5">
    <source>
        <dbReference type="EMBL" id="HDX32532.1"/>
    </source>
</evidence>
<dbReference type="PANTHER" id="PTHR33449">
    <property type="entry name" value="NUCLEOID-ASSOCIATED PROTEIN YBAB"/>
    <property type="match status" value="1"/>
</dbReference>
<comment type="caution">
    <text evidence="5">The sequence shown here is derived from an EMBL/GenBank/DDBJ whole genome shotgun (WGS) entry which is preliminary data.</text>
</comment>
<dbReference type="PIRSF" id="PIRSF004555">
    <property type="entry name" value="UCP004555"/>
    <property type="match status" value="1"/>
</dbReference>
<comment type="function">
    <text evidence="2">Binds to DNA and alters its conformation. May be involved in regulation of gene expression, nucleoid organization and DNA protection.</text>
</comment>
<feature type="region of interest" description="Disordered" evidence="4">
    <location>
        <begin position="1"/>
        <end position="21"/>
    </location>
</feature>
<keyword evidence="1 2" id="KW-0238">DNA-binding</keyword>
<dbReference type="InterPro" id="IPR004401">
    <property type="entry name" value="YbaB/EbfC"/>
</dbReference>
<dbReference type="AlphaFoldDB" id="A0A7C1FGN9"/>
<proteinExistence type="inferred from homology"/>
<evidence type="ECO:0000256" key="4">
    <source>
        <dbReference type="SAM" id="MobiDB-lite"/>
    </source>
</evidence>
<evidence type="ECO:0000256" key="2">
    <source>
        <dbReference type="HAMAP-Rule" id="MF_00274"/>
    </source>
</evidence>
<dbReference type="GO" id="GO:0003677">
    <property type="term" value="F:DNA binding"/>
    <property type="evidence" value="ECO:0007669"/>
    <property type="project" value="UniProtKB-UniRule"/>
</dbReference>
<dbReference type="NCBIfam" id="TIGR00103">
    <property type="entry name" value="DNA_YbaB_EbfC"/>
    <property type="match status" value="1"/>
</dbReference>
<evidence type="ECO:0000256" key="1">
    <source>
        <dbReference type="ARBA" id="ARBA00023125"/>
    </source>
</evidence>
<protein>
    <recommendedName>
        <fullName evidence="2">Nucleoid-associated protein ENQ20_13745</fullName>
    </recommendedName>
</protein>
<comment type="subunit">
    <text evidence="2">Homodimer.</text>
</comment>
<dbReference type="GO" id="GO:0005829">
    <property type="term" value="C:cytosol"/>
    <property type="evidence" value="ECO:0007669"/>
    <property type="project" value="TreeGrafter"/>
</dbReference>
<sequence length="122" mass="12817">MMSKKQRGFGGRGGFGGGMPNMNSILSQVQKLQEEMEKTQAALAAEEITVSAGGGAVTLVITGAREFKSLTIKPEVVDPEDVEMLQDLLLAAMNDALAQVKKLEEERLGGLTGGLGLPPGLF</sequence>
<feature type="compositionally biased region" description="Gly residues" evidence="4">
    <location>
        <begin position="8"/>
        <end position="19"/>
    </location>
</feature>
<dbReference type="Gene3D" id="3.30.1310.10">
    <property type="entry name" value="Nucleoid-associated protein YbaB-like domain"/>
    <property type="match status" value="1"/>
</dbReference>
<gene>
    <name evidence="5" type="ORF">ENQ20_13745</name>
</gene>
<dbReference type="GO" id="GO:0043590">
    <property type="term" value="C:bacterial nucleoid"/>
    <property type="evidence" value="ECO:0007669"/>
    <property type="project" value="UniProtKB-UniRule"/>
</dbReference>
<evidence type="ECO:0000256" key="3">
    <source>
        <dbReference type="SAM" id="Coils"/>
    </source>
</evidence>
<accession>A0A7C1FGN9</accession>
<name>A0A7C1FGN9_9CHLR</name>
<dbReference type="SUPFAM" id="SSF82607">
    <property type="entry name" value="YbaB-like"/>
    <property type="match status" value="1"/>
</dbReference>
<dbReference type="EMBL" id="DSMG01000140">
    <property type="protein sequence ID" value="HDX32532.1"/>
    <property type="molecule type" value="Genomic_DNA"/>
</dbReference>
<dbReference type="Pfam" id="PF02575">
    <property type="entry name" value="YbaB_DNA_bd"/>
    <property type="match status" value="1"/>
</dbReference>
<comment type="subcellular location">
    <subcellularLocation>
        <location evidence="2">Cytoplasm</location>
        <location evidence="2">Nucleoid</location>
    </subcellularLocation>
</comment>
<dbReference type="PANTHER" id="PTHR33449:SF1">
    <property type="entry name" value="NUCLEOID-ASSOCIATED PROTEIN YBAB"/>
    <property type="match status" value="1"/>
</dbReference>
<feature type="coiled-coil region" evidence="3">
    <location>
        <begin position="22"/>
        <end position="49"/>
    </location>
</feature>
<comment type="similarity">
    <text evidence="2">Belongs to the YbaB/EbfC family.</text>
</comment>
<organism evidence="5">
    <name type="scientific">Caldilinea aerophila</name>
    <dbReference type="NCBI Taxonomy" id="133453"/>
    <lineage>
        <taxon>Bacteria</taxon>
        <taxon>Bacillati</taxon>
        <taxon>Chloroflexota</taxon>
        <taxon>Caldilineae</taxon>
        <taxon>Caldilineales</taxon>
        <taxon>Caldilineaceae</taxon>
        <taxon>Caldilinea</taxon>
    </lineage>
</organism>
<keyword evidence="2" id="KW-0963">Cytoplasm</keyword>
<keyword evidence="3" id="KW-0175">Coiled coil</keyword>
<dbReference type="InterPro" id="IPR036894">
    <property type="entry name" value="YbaB-like_sf"/>
</dbReference>
<dbReference type="HAMAP" id="MF_00274">
    <property type="entry name" value="DNA_YbaB_EbfC"/>
    <property type="match status" value="1"/>
</dbReference>
<reference evidence="5" key="1">
    <citation type="journal article" date="2020" name="mSystems">
        <title>Genome- and Community-Level Interaction Insights into Carbon Utilization and Element Cycling Functions of Hydrothermarchaeota in Hydrothermal Sediment.</title>
        <authorList>
            <person name="Zhou Z."/>
            <person name="Liu Y."/>
            <person name="Xu W."/>
            <person name="Pan J."/>
            <person name="Luo Z.H."/>
            <person name="Li M."/>
        </authorList>
    </citation>
    <scope>NUCLEOTIDE SEQUENCE [LARGE SCALE GENOMIC DNA]</scope>
    <source>
        <strain evidence="5">SpSt-289</strain>
    </source>
</reference>